<proteinExistence type="predicted"/>
<feature type="domain" description="Stress-response A/B barrel" evidence="1">
    <location>
        <begin position="1"/>
        <end position="98"/>
    </location>
</feature>
<evidence type="ECO:0000313" key="2">
    <source>
        <dbReference type="EMBL" id="QJE95519.1"/>
    </source>
</evidence>
<gene>
    <name evidence="2" type="ORF">HHL09_06885</name>
</gene>
<dbReference type="PROSITE" id="PS51502">
    <property type="entry name" value="S_R_A_B_BARREL"/>
    <property type="match status" value="1"/>
</dbReference>
<evidence type="ECO:0000313" key="3">
    <source>
        <dbReference type="Proteomes" id="UP000501812"/>
    </source>
</evidence>
<dbReference type="EMBL" id="CP051774">
    <property type="protein sequence ID" value="QJE95519.1"/>
    <property type="molecule type" value="Genomic_DNA"/>
</dbReference>
<evidence type="ECO:0000259" key="1">
    <source>
        <dbReference type="PROSITE" id="PS51502"/>
    </source>
</evidence>
<keyword evidence="3" id="KW-1185">Reference proteome</keyword>
<dbReference type="SUPFAM" id="SSF54909">
    <property type="entry name" value="Dimeric alpha+beta barrel"/>
    <property type="match status" value="1"/>
</dbReference>
<organism evidence="2 3">
    <name type="scientific">Luteolibacter luteus</name>
    <dbReference type="NCBI Taxonomy" id="2728835"/>
    <lineage>
        <taxon>Bacteria</taxon>
        <taxon>Pseudomonadati</taxon>
        <taxon>Verrucomicrobiota</taxon>
        <taxon>Verrucomicrobiia</taxon>
        <taxon>Verrucomicrobiales</taxon>
        <taxon>Verrucomicrobiaceae</taxon>
        <taxon>Luteolibacter</taxon>
    </lineage>
</organism>
<name>A0A858RGG8_9BACT</name>
<dbReference type="RefSeq" id="WP_169453833.1">
    <property type="nucleotide sequence ID" value="NZ_CP051774.1"/>
</dbReference>
<reference evidence="2 3" key="1">
    <citation type="submission" date="2020-04" db="EMBL/GenBank/DDBJ databases">
        <title>Luteolibacter sp. G-1-1-1 isolated from soil.</title>
        <authorList>
            <person name="Dahal R.H."/>
        </authorList>
    </citation>
    <scope>NUCLEOTIDE SEQUENCE [LARGE SCALE GENOMIC DNA]</scope>
    <source>
        <strain evidence="2 3">G-1-1-1</strain>
    </source>
</reference>
<dbReference type="Gene3D" id="3.30.70.100">
    <property type="match status" value="1"/>
</dbReference>
<accession>A0A858RGG8</accession>
<sequence>MEHHVYFWLKDERKNEADRKAFEAGLDDLLKVKGLVSGFWAVPAKVMERPVIDQSWDYATSFTFESVEAQDIYQEDPDHYVFINAFKDWWAKVEVRDLERVSK</sequence>
<dbReference type="KEGG" id="luo:HHL09_06885"/>
<dbReference type="AlphaFoldDB" id="A0A858RGG8"/>
<protein>
    <submittedName>
        <fullName evidence="2">Dabb family protein</fullName>
    </submittedName>
</protein>
<dbReference type="InterPro" id="IPR013097">
    <property type="entry name" value="Dabb"/>
</dbReference>
<dbReference type="SMART" id="SM00886">
    <property type="entry name" value="Dabb"/>
    <property type="match status" value="1"/>
</dbReference>
<dbReference type="Pfam" id="PF07876">
    <property type="entry name" value="Dabb"/>
    <property type="match status" value="1"/>
</dbReference>
<dbReference type="Proteomes" id="UP000501812">
    <property type="component" value="Chromosome"/>
</dbReference>
<dbReference type="InterPro" id="IPR011008">
    <property type="entry name" value="Dimeric_a/b-barrel"/>
</dbReference>